<evidence type="ECO:0000256" key="1">
    <source>
        <dbReference type="SAM" id="Phobius"/>
    </source>
</evidence>
<evidence type="ECO:0000313" key="3">
    <source>
        <dbReference type="Proteomes" id="UP000194798"/>
    </source>
</evidence>
<protein>
    <submittedName>
        <fullName evidence="2">Uncharacterized protein</fullName>
    </submittedName>
</protein>
<dbReference type="Proteomes" id="UP000194798">
    <property type="component" value="Unassembled WGS sequence"/>
</dbReference>
<reference evidence="2 3" key="1">
    <citation type="submission" date="2016-12" db="EMBL/GenBank/DDBJ databases">
        <title>Thioflexothrix psekupsii D3 genome sequencing and assembly.</title>
        <authorList>
            <person name="Fomenkov A."/>
            <person name="Vincze T."/>
            <person name="Grabovich M."/>
            <person name="Anton B.P."/>
            <person name="Dubinina G."/>
            <person name="Orlova M."/>
            <person name="Belousova E."/>
            <person name="Roberts R.J."/>
        </authorList>
    </citation>
    <scope>NUCLEOTIDE SEQUENCE [LARGE SCALE GENOMIC DNA]</scope>
    <source>
        <strain evidence="2">D3</strain>
    </source>
</reference>
<gene>
    <name evidence="2" type="ORF">TPSD3_10990</name>
</gene>
<accession>A0A251X7J3</accession>
<keyword evidence="3" id="KW-1185">Reference proteome</keyword>
<comment type="caution">
    <text evidence="2">The sequence shown here is derived from an EMBL/GenBank/DDBJ whole genome shotgun (WGS) entry which is preliminary data.</text>
</comment>
<name>A0A251X7J3_9GAMM</name>
<keyword evidence="1" id="KW-0812">Transmembrane</keyword>
<dbReference type="AlphaFoldDB" id="A0A251X7J3"/>
<evidence type="ECO:0000313" key="2">
    <source>
        <dbReference type="EMBL" id="OUD13159.1"/>
    </source>
</evidence>
<dbReference type="RefSeq" id="WP_086488607.1">
    <property type="nucleotide sequence ID" value="NZ_MSLT01000018.1"/>
</dbReference>
<feature type="transmembrane region" description="Helical" evidence="1">
    <location>
        <begin position="6"/>
        <end position="26"/>
    </location>
</feature>
<keyword evidence="1" id="KW-1133">Transmembrane helix</keyword>
<keyword evidence="1" id="KW-0472">Membrane</keyword>
<proteinExistence type="predicted"/>
<organism evidence="2 3">
    <name type="scientific">Thioflexithrix psekupsensis</name>
    <dbReference type="NCBI Taxonomy" id="1570016"/>
    <lineage>
        <taxon>Bacteria</taxon>
        <taxon>Pseudomonadati</taxon>
        <taxon>Pseudomonadota</taxon>
        <taxon>Gammaproteobacteria</taxon>
        <taxon>Thiotrichales</taxon>
        <taxon>Thioflexithrix</taxon>
    </lineage>
</organism>
<sequence>MYKTFFNTVILAVLFLVNLSLITWFIDYLGQSRNAANDLQALEAMMAAGHSVSASRRGATLAIPNVTAAADATVVTPPQGPLQQRIVLEFGTNNSQLTAQQQQKLEELLSASHLSPLHQVKVIAGPTSDKNKALSPQMAKLRAQIIGRTIYSHTQSLSMSYQPDLKPGTVVVEISLVPR</sequence>
<dbReference type="EMBL" id="MSLT01000018">
    <property type="protein sequence ID" value="OUD13159.1"/>
    <property type="molecule type" value="Genomic_DNA"/>
</dbReference>